<dbReference type="InterPro" id="IPR036420">
    <property type="entry name" value="BRCT_dom_sf"/>
</dbReference>
<dbReference type="InterPro" id="IPR001357">
    <property type="entry name" value="BRCT_dom"/>
</dbReference>
<dbReference type="Gene3D" id="3.40.50.10190">
    <property type="entry name" value="BRCT domain"/>
    <property type="match status" value="1"/>
</dbReference>
<keyword evidence="3" id="KW-1185">Reference proteome</keyword>
<dbReference type="SUPFAM" id="SSF52113">
    <property type="entry name" value="BRCT domain"/>
    <property type="match status" value="1"/>
</dbReference>
<evidence type="ECO:0000256" key="1">
    <source>
        <dbReference type="SAM" id="MobiDB-lite"/>
    </source>
</evidence>
<reference evidence="3" key="1">
    <citation type="submission" date="2013-12" db="EMBL/GenBank/DDBJ databases">
        <authorList>
            <person name="Aslett M."/>
        </authorList>
    </citation>
    <scope>NUCLEOTIDE SEQUENCE [LARGE SCALE GENOMIC DNA]</scope>
    <source>
        <strain evidence="3">Lindley</strain>
    </source>
</reference>
<dbReference type="CDD" id="cd00027">
    <property type="entry name" value="BRCT"/>
    <property type="match status" value="1"/>
</dbReference>
<evidence type="ECO:0000259" key="2">
    <source>
        <dbReference type="PROSITE" id="PS50172"/>
    </source>
</evidence>
<dbReference type="Proteomes" id="UP000050741">
    <property type="component" value="Unassembled WGS sequence"/>
</dbReference>
<organism evidence="3 4">
    <name type="scientific">Globodera pallida</name>
    <name type="common">Potato cyst nematode worm</name>
    <name type="synonym">Heterodera pallida</name>
    <dbReference type="NCBI Taxonomy" id="36090"/>
    <lineage>
        <taxon>Eukaryota</taxon>
        <taxon>Metazoa</taxon>
        <taxon>Ecdysozoa</taxon>
        <taxon>Nematoda</taxon>
        <taxon>Chromadorea</taxon>
        <taxon>Rhabditida</taxon>
        <taxon>Tylenchina</taxon>
        <taxon>Tylenchomorpha</taxon>
        <taxon>Tylenchoidea</taxon>
        <taxon>Heteroderidae</taxon>
        <taxon>Heteroderinae</taxon>
        <taxon>Globodera</taxon>
    </lineage>
</organism>
<sequence length="408" mass="45182">MHQNNEKQVQERLLQLKEFLSNAKLRQTAIFRRLQNSLVEFEADLACTQSETTSMVEEVLMLFGETGNAGSVPFVSKNDALLKSAELPVVALTGEEASLWQKVQALNQIAVNNNAGPSSPKLGVTDRCAEEGATFRNLVDFMKEPLCQSGQTSLNDTYTVSSQKMDSTNCREKQRTELFEKIVEVVEPFDHQTAPSKSEADGQEVKTSLKEMVKAQLEKKNSCNSAYDATFVLSPKFDDEHADRQENKLKKAVAEHMAAAYERNGERVPSVSVASAGGDEQRGAVPPPENEAENFGQTRTTSATSIANVEENIVEVEDDDHQKQNEEMPQTEGAVDGLRKQKKGLLDIDLLRSTLFQPVVVTFTGLSKDSREDLGAMIRKMGGRVWSAVDQKFTHLIAVKCDINSDKY</sequence>
<reference evidence="4" key="3">
    <citation type="submission" date="2016-06" db="UniProtKB">
        <authorList>
            <consortium name="WormBaseParasite"/>
        </authorList>
    </citation>
    <scope>IDENTIFICATION</scope>
</reference>
<feature type="region of interest" description="Disordered" evidence="1">
    <location>
        <begin position="263"/>
        <end position="299"/>
    </location>
</feature>
<dbReference type="WBParaSite" id="GPLIN_000946500">
    <property type="protein sequence ID" value="GPLIN_000946500"/>
    <property type="gene ID" value="GPLIN_000946500"/>
</dbReference>
<dbReference type="Pfam" id="PF00533">
    <property type="entry name" value="BRCT"/>
    <property type="match status" value="1"/>
</dbReference>
<dbReference type="PROSITE" id="PS50172">
    <property type="entry name" value="BRCT"/>
    <property type="match status" value="1"/>
</dbReference>
<accession>A0A183C9B7</accession>
<reference evidence="3" key="2">
    <citation type="submission" date="2014-05" db="EMBL/GenBank/DDBJ databases">
        <title>The genome and life-stage specific transcriptomes of Globodera pallida elucidate key aspects of plant parasitism by a cyst nematode.</title>
        <authorList>
            <person name="Cotton J.A."/>
            <person name="Lilley C.J."/>
            <person name="Jones L.M."/>
            <person name="Kikuchi T."/>
            <person name="Reid A.J."/>
            <person name="Thorpe P."/>
            <person name="Tsai I.J."/>
            <person name="Beasley H."/>
            <person name="Blok V."/>
            <person name="Cock P.J.A."/>
            <person name="Van den Akker S.E."/>
            <person name="Holroyd N."/>
            <person name="Hunt M."/>
            <person name="Mantelin S."/>
            <person name="Naghra H."/>
            <person name="Pain A."/>
            <person name="Palomares-Rius J.E."/>
            <person name="Zarowiecki M."/>
            <person name="Berriman M."/>
            <person name="Jones J.T."/>
            <person name="Urwin P.E."/>
        </authorList>
    </citation>
    <scope>NUCLEOTIDE SEQUENCE [LARGE SCALE GENOMIC DNA]</scope>
    <source>
        <strain evidence="3">Lindley</strain>
    </source>
</reference>
<feature type="domain" description="BRCT" evidence="2">
    <location>
        <begin position="351"/>
        <end position="408"/>
    </location>
</feature>
<evidence type="ECO:0000313" key="3">
    <source>
        <dbReference type="Proteomes" id="UP000050741"/>
    </source>
</evidence>
<name>A0A183C9B7_GLOPA</name>
<dbReference type="AlphaFoldDB" id="A0A183C9B7"/>
<proteinExistence type="predicted"/>
<protein>
    <submittedName>
        <fullName evidence="4">BRCT domain-containing protein</fullName>
    </submittedName>
</protein>
<evidence type="ECO:0000313" key="4">
    <source>
        <dbReference type="WBParaSite" id="GPLIN_000946500"/>
    </source>
</evidence>
<feature type="region of interest" description="Disordered" evidence="1">
    <location>
        <begin position="317"/>
        <end position="336"/>
    </location>
</feature>